<dbReference type="KEGG" id="tng:GSTEN00000481G001"/>
<evidence type="ECO:0000256" key="1">
    <source>
        <dbReference type="SAM" id="MobiDB-lite"/>
    </source>
</evidence>
<evidence type="ECO:0000313" key="2">
    <source>
        <dbReference type="EMBL" id="CAF87603.1"/>
    </source>
</evidence>
<gene>
    <name evidence="2" type="ORF">GSTENG00000481001</name>
</gene>
<protein>
    <submittedName>
        <fullName evidence="2">(spotted green pufferfish) hypothetical protein</fullName>
    </submittedName>
</protein>
<reference evidence="2" key="2">
    <citation type="submission" date="2004-02" db="EMBL/GenBank/DDBJ databases">
        <authorList>
            <consortium name="Genoscope"/>
            <consortium name="Whitehead Institute Centre for Genome Research"/>
        </authorList>
    </citation>
    <scope>NUCLEOTIDE SEQUENCE</scope>
</reference>
<accession>Q4THM9</accession>
<dbReference type="EMBL" id="CAAE01002823">
    <property type="protein sequence ID" value="CAF87603.1"/>
    <property type="molecule type" value="Genomic_DNA"/>
</dbReference>
<proteinExistence type="predicted"/>
<reference evidence="2" key="1">
    <citation type="journal article" date="2004" name="Nature">
        <title>Genome duplication in the teleost fish Tetraodon nigroviridis reveals the early vertebrate proto-karyotype.</title>
        <authorList>
            <person name="Jaillon O."/>
            <person name="Aury J.-M."/>
            <person name="Brunet F."/>
            <person name="Petit J.-L."/>
            <person name="Stange-Thomann N."/>
            <person name="Mauceli E."/>
            <person name="Bouneau L."/>
            <person name="Fischer C."/>
            <person name="Ozouf-Costaz C."/>
            <person name="Bernot A."/>
            <person name="Nicaud S."/>
            <person name="Jaffe D."/>
            <person name="Fisher S."/>
            <person name="Lutfalla G."/>
            <person name="Dossat C."/>
            <person name="Segurens B."/>
            <person name="Dasilva C."/>
            <person name="Salanoubat M."/>
            <person name="Levy M."/>
            <person name="Boudet N."/>
            <person name="Castellano S."/>
            <person name="Anthouard V."/>
            <person name="Jubin C."/>
            <person name="Castelli V."/>
            <person name="Katinka M."/>
            <person name="Vacherie B."/>
            <person name="Biemont C."/>
            <person name="Skalli Z."/>
            <person name="Cattolico L."/>
            <person name="Poulain J."/>
            <person name="De Berardinis V."/>
            <person name="Cruaud C."/>
            <person name="Duprat S."/>
            <person name="Brottier P."/>
            <person name="Coutanceau J.-P."/>
            <person name="Gouzy J."/>
            <person name="Parra G."/>
            <person name="Lardier G."/>
            <person name="Chapple C."/>
            <person name="McKernan K.J."/>
            <person name="McEwan P."/>
            <person name="Bosak S."/>
            <person name="Kellis M."/>
            <person name="Volff J.-N."/>
            <person name="Guigo R."/>
            <person name="Zody M.C."/>
            <person name="Mesirov J."/>
            <person name="Lindblad-Toh K."/>
            <person name="Birren B."/>
            <person name="Nusbaum C."/>
            <person name="Kahn D."/>
            <person name="Robinson-Rechavi M."/>
            <person name="Laudet V."/>
            <person name="Schachter V."/>
            <person name="Quetier F."/>
            <person name="Saurin W."/>
            <person name="Scarpelli C."/>
            <person name="Wincker P."/>
            <person name="Lander E.S."/>
            <person name="Weissenbach J."/>
            <person name="Roest Crollius H."/>
        </authorList>
    </citation>
    <scope>NUCLEOTIDE SEQUENCE [LARGE SCALE GENOMIC DNA]</scope>
</reference>
<organism evidence="2">
    <name type="scientific">Tetraodon nigroviridis</name>
    <name type="common">Spotted green pufferfish</name>
    <name type="synonym">Chelonodon nigroviridis</name>
    <dbReference type="NCBI Taxonomy" id="99883"/>
    <lineage>
        <taxon>Eukaryota</taxon>
        <taxon>Metazoa</taxon>
        <taxon>Chordata</taxon>
        <taxon>Craniata</taxon>
        <taxon>Vertebrata</taxon>
        <taxon>Euteleostomi</taxon>
        <taxon>Actinopterygii</taxon>
        <taxon>Neopterygii</taxon>
        <taxon>Teleostei</taxon>
        <taxon>Neoteleostei</taxon>
        <taxon>Acanthomorphata</taxon>
        <taxon>Eupercaria</taxon>
        <taxon>Tetraodontiformes</taxon>
        <taxon>Tetradontoidea</taxon>
        <taxon>Tetraodontidae</taxon>
        <taxon>Tetraodon</taxon>
    </lineage>
</organism>
<feature type="compositionally biased region" description="Basic and acidic residues" evidence="1">
    <location>
        <begin position="1"/>
        <end position="22"/>
    </location>
</feature>
<comment type="caution">
    <text evidence="2">The sequence shown here is derived from an EMBL/GenBank/DDBJ whole genome shotgun (WGS) entry which is preliminary data.</text>
</comment>
<sequence length="72" mass="7978">MRAESEDGGRPRKSFPPEELRGRRSRRSLSAAGRTPAGHHQGDGAPLASALSFIKSTAARRWSELVRDQEDY</sequence>
<name>Q4THM9_TETNG</name>
<feature type="region of interest" description="Disordered" evidence="1">
    <location>
        <begin position="1"/>
        <end position="45"/>
    </location>
</feature>
<dbReference type="AlphaFoldDB" id="Q4THM9"/>